<evidence type="ECO:0000313" key="5">
    <source>
        <dbReference type="RefSeq" id="XP_006859311.1"/>
    </source>
</evidence>
<name>A0A9B0T5D0_CHRAS</name>
<keyword evidence="4" id="KW-1185">Reference proteome</keyword>
<protein>
    <submittedName>
        <fullName evidence="5">Uncharacterized protein LOC102812749</fullName>
    </submittedName>
</protein>
<evidence type="ECO:0000256" key="2">
    <source>
        <dbReference type="ARBA" id="ARBA00022737"/>
    </source>
</evidence>
<dbReference type="PANTHER" id="PTHR14224:SF24">
    <property type="entry name" value="MELANOMA ANTIGEN PREFERENTIALLY EXPRESSED IN TUMORS"/>
    <property type="match status" value="1"/>
</dbReference>
<organism evidence="4 5">
    <name type="scientific">Chrysochloris asiatica</name>
    <name type="common">Cape golden mole</name>
    <dbReference type="NCBI Taxonomy" id="185453"/>
    <lineage>
        <taxon>Eukaryota</taxon>
        <taxon>Metazoa</taxon>
        <taxon>Chordata</taxon>
        <taxon>Craniata</taxon>
        <taxon>Vertebrata</taxon>
        <taxon>Euteleostomi</taxon>
        <taxon>Mammalia</taxon>
        <taxon>Eutheria</taxon>
        <taxon>Afrotheria</taxon>
        <taxon>Chrysochloridae</taxon>
        <taxon>Chrysochlorinae</taxon>
        <taxon>Chrysochloris</taxon>
    </lineage>
</organism>
<dbReference type="Proteomes" id="UP000504623">
    <property type="component" value="Unplaced"/>
</dbReference>
<keyword evidence="3" id="KW-0812">Transmembrane</keyword>
<dbReference type="PANTHER" id="PTHR14224">
    <property type="entry name" value="SIMILAR TO PREFERENTIALLY EXPRESSED ANTIGEN IN MELANOMA-LIKE 3"/>
    <property type="match status" value="1"/>
</dbReference>
<dbReference type="GO" id="GO:0005737">
    <property type="term" value="C:cytoplasm"/>
    <property type="evidence" value="ECO:0007669"/>
    <property type="project" value="TreeGrafter"/>
</dbReference>
<evidence type="ECO:0000313" key="4">
    <source>
        <dbReference type="Proteomes" id="UP000504623"/>
    </source>
</evidence>
<dbReference type="GeneID" id="102812749"/>
<gene>
    <name evidence="5" type="primary">LOC102812749</name>
</gene>
<keyword evidence="1" id="KW-0433">Leucine-rich repeat</keyword>
<keyword evidence="3" id="KW-1133">Transmembrane helix</keyword>
<evidence type="ECO:0000256" key="1">
    <source>
        <dbReference type="ARBA" id="ARBA00022614"/>
    </source>
</evidence>
<proteinExistence type="predicted"/>
<evidence type="ECO:0000256" key="3">
    <source>
        <dbReference type="SAM" id="Phobius"/>
    </source>
</evidence>
<reference evidence="5" key="1">
    <citation type="submission" date="2025-08" db="UniProtKB">
        <authorList>
            <consortium name="RefSeq"/>
        </authorList>
    </citation>
    <scope>IDENTIFICATION</scope>
    <source>
        <tissue evidence="5">Spleen</tissue>
    </source>
</reference>
<dbReference type="RefSeq" id="XP_006859311.1">
    <property type="nucleotide sequence ID" value="XM_006859249.1"/>
</dbReference>
<dbReference type="InterPro" id="IPR050694">
    <property type="entry name" value="LRRC14/PRAME"/>
</dbReference>
<dbReference type="AlphaFoldDB" id="A0A9B0T5D0"/>
<keyword evidence="3" id="KW-0472">Membrane</keyword>
<dbReference type="OrthoDB" id="9628575at2759"/>
<accession>A0A9B0T5D0</accession>
<sequence length="720" mass="80722">MDVNNIKEEIWASEHFLQGSVRENWQAGRLDGCRQGGAKHIWGRDCPYVLCDWQARLQLDEAKETFEIEFGAEGGLQVIAVAAQFPGIGRQASQPGCVIVHHRIHDSCRACVWSRQMITFSGQLTLGIHTWTSGAGGGTCQGLGSAPGNFQRFTLKEFRNTCREVQYTLLTETARYDSYFGIRGTDCLSYRAHQLHIFRENTLGVTPHPDQLSTGLLQQMGCALGLQRQQIQRVRFGMKANVSHEHPPGKTFCLKYHPLLPIQTSLHSVQVEKYTLSRQITVTRGSYHQQDQDRTLLFRVDQTCIHSVRGSLRAEEEALEHLQVAVSSSLGLWAGPPAQREAGEIKTYTNVKISFVPGWTKIDSRPAMAHKPSFADSYCRSIALAKSEEDGFECDKIGFINLKVQDLCCNHVSKMEAKSRLIMKMVENSQDFMLSRDFTLYMPIQKKSINRFNPPSLLDFVSQSLLQDEFEVITVLDWLPKQLFPPLLRAAVKGRYNQTVKAMVGAWSFTHCPLGALKAIQKADQDIFNSAVDELDASFAYEDLTRRCKLKVLDLRANAQTNLDELCGTQDNASVCSLEEPEAIQSRIKSSASENPSYPLLPGLKEVWVHSTDSQLTFVLPALGNCSQFNTLSICGNPVSIDVLENLLRYTIPLCKFRLLECLIPCNIILMLLLIAIVSFCNLSTVQRAKASDLLQKEGDDVFQVLLNSQHGAKDKIRKC</sequence>
<feature type="transmembrane region" description="Helical" evidence="3">
    <location>
        <begin position="668"/>
        <end position="686"/>
    </location>
</feature>
<keyword evidence="2" id="KW-0677">Repeat</keyword>